<organism evidence="2">
    <name type="scientific">Homalodisca liturata</name>
    <dbReference type="NCBI Taxonomy" id="320908"/>
    <lineage>
        <taxon>Eukaryota</taxon>
        <taxon>Metazoa</taxon>
        <taxon>Ecdysozoa</taxon>
        <taxon>Arthropoda</taxon>
        <taxon>Hexapoda</taxon>
        <taxon>Insecta</taxon>
        <taxon>Pterygota</taxon>
        <taxon>Neoptera</taxon>
        <taxon>Paraneoptera</taxon>
        <taxon>Hemiptera</taxon>
        <taxon>Auchenorrhyncha</taxon>
        <taxon>Membracoidea</taxon>
        <taxon>Cicadellidae</taxon>
        <taxon>Cicadellinae</taxon>
        <taxon>Proconiini</taxon>
        <taxon>Homalodisca</taxon>
    </lineage>
</organism>
<feature type="compositionally biased region" description="Basic and acidic residues" evidence="1">
    <location>
        <begin position="205"/>
        <end position="235"/>
    </location>
</feature>
<feature type="region of interest" description="Disordered" evidence="1">
    <location>
        <begin position="195"/>
        <end position="246"/>
    </location>
</feature>
<sequence>TQEKCENKTEDNCKTESKKDNEKECKENVTLNSNVSSDTNIEKEKTEITDVESNVDKTNIDNTETSISLLEADKENKSKSPIVIPQESDSHEKNTENNMEVTEDNPSHENPSIVHECTEKKDLESQEENKFASNSIGKENTSEKNNEIVKTDELMEVEPRVELETKSQEDVVKKDSCSKEVEKSCETMEVKSTLELKTESNNSESLKEDLELKSIEPKKESEIDSAKSPIEKSKLEPIQNNSNADCKSDLKIEKSVLSEIVSDHNQKTLVSENEPVKVEEKEAPSGNSLAMTSDNGDDTQMDCETEQIVTEEKQKDTCIKDCKTRVNGDSDELMEVESETIKVVPENKENFDEKCKDTDDKVKESKDVLDKLSDKTESKTAANVLSNETLTNKELKTETEVAPLAESNGIAEETDVKTNVSSQTTLDEQVSVNGTGMSAAGNVSNGTAVESQLNGSSSPDIKQEISNENDVKPIEGKKCDNTENSTPMETVVEA</sequence>
<feature type="region of interest" description="Disordered" evidence="1">
    <location>
        <begin position="1"/>
        <end position="26"/>
    </location>
</feature>
<feature type="compositionally biased region" description="Polar residues" evidence="1">
    <location>
        <begin position="417"/>
        <end position="460"/>
    </location>
</feature>
<proteinExistence type="predicted"/>
<feature type="compositionally biased region" description="Polar residues" evidence="1">
    <location>
        <begin position="285"/>
        <end position="294"/>
    </location>
</feature>
<feature type="compositionally biased region" description="Basic and acidic residues" evidence="1">
    <location>
        <begin position="116"/>
        <end position="130"/>
    </location>
</feature>
<protein>
    <submittedName>
        <fullName evidence="2">Uncharacterized protein</fullName>
    </submittedName>
</protein>
<feature type="region of interest" description="Disordered" evidence="1">
    <location>
        <begin position="265"/>
        <end position="300"/>
    </location>
</feature>
<feature type="compositionally biased region" description="Basic and acidic residues" evidence="1">
    <location>
        <begin position="140"/>
        <end position="156"/>
    </location>
</feature>
<evidence type="ECO:0000256" key="1">
    <source>
        <dbReference type="SAM" id="MobiDB-lite"/>
    </source>
</evidence>
<evidence type="ECO:0000313" key="2">
    <source>
        <dbReference type="EMBL" id="JAS92635.1"/>
    </source>
</evidence>
<dbReference type="AlphaFoldDB" id="A0A1B6J0C7"/>
<gene>
    <name evidence="2" type="ORF">g.29973</name>
</gene>
<name>A0A1B6J0C7_9HEMI</name>
<feature type="compositionally biased region" description="Basic and acidic residues" evidence="1">
    <location>
        <begin position="461"/>
        <end position="481"/>
    </location>
</feature>
<feature type="region of interest" description="Disordered" evidence="1">
    <location>
        <begin position="398"/>
        <end position="494"/>
    </location>
</feature>
<feature type="region of interest" description="Disordered" evidence="1">
    <location>
        <begin position="52"/>
        <end position="156"/>
    </location>
</feature>
<reference evidence="2" key="1">
    <citation type="submission" date="2015-11" db="EMBL/GenBank/DDBJ databases">
        <title>De novo transcriptome assembly of four potential Pierce s Disease insect vectors from Arizona vineyards.</title>
        <authorList>
            <person name="Tassone E.E."/>
        </authorList>
    </citation>
    <scope>NUCLEOTIDE SEQUENCE</scope>
</reference>
<feature type="compositionally biased region" description="Basic and acidic residues" evidence="1">
    <location>
        <begin position="274"/>
        <end position="283"/>
    </location>
</feature>
<dbReference type="EMBL" id="GECU01015071">
    <property type="protein sequence ID" value="JAS92635.1"/>
    <property type="molecule type" value="Transcribed_RNA"/>
</dbReference>
<accession>A0A1B6J0C7</accession>
<feature type="non-terminal residue" evidence="2">
    <location>
        <position position="1"/>
    </location>
</feature>